<feature type="transmembrane region" description="Helical" evidence="7">
    <location>
        <begin position="171"/>
        <end position="191"/>
    </location>
</feature>
<feature type="transmembrane region" description="Helical" evidence="7">
    <location>
        <begin position="21"/>
        <end position="41"/>
    </location>
</feature>
<keyword evidence="3" id="KW-1003">Cell membrane</keyword>
<gene>
    <name evidence="8" type="ORF">FLSS-7_0025</name>
</gene>
<evidence type="ECO:0000256" key="4">
    <source>
        <dbReference type="ARBA" id="ARBA00022692"/>
    </source>
</evidence>
<feature type="transmembrane region" description="Helical" evidence="7">
    <location>
        <begin position="433"/>
        <end position="454"/>
    </location>
</feature>
<name>M1P0Z6_9ZZZZ</name>
<dbReference type="GO" id="GO:0015297">
    <property type="term" value="F:antiporter activity"/>
    <property type="evidence" value="ECO:0007669"/>
    <property type="project" value="InterPro"/>
</dbReference>
<protein>
    <submittedName>
        <fullName evidence="8">MATE efflux family protein</fullName>
    </submittedName>
</protein>
<dbReference type="InterPro" id="IPR002528">
    <property type="entry name" value="MATE_fam"/>
</dbReference>
<evidence type="ECO:0000256" key="1">
    <source>
        <dbReference type="ARBA" id="ARBA00004651"/>
    </source>
</evidence>
<dbReference type="InterPro" id="IPR052031">
    <property type="entry name" value="Membrane_Transporter-Flippase"/>
</dbReference>
<evidence type="ECO:0000256" key="7">
    <source>
        <dbReference type="SAM" id="Phobius"/>
    </source>
</evidence>
<dbReference type="AlphaFoldDB" id="M1P0Z6"/>
<dbReference type="GO" id="GO:0005886">
    <property type="term" value="C:plasma membrane"/>
    <property type="evidence" value="ECO:0007669"/>
    <property type="project" value="UniProtKB-SubCell"/>
</dbReference>
<sequence>MRGNIEERREKILNGKIVPTLLSLAWPVVIGSMLQTAYNLADTYWLGRVSTEAVGAPTTAFPLVMVLMALGMGLATAGISLVSQHTGSGGSEKANQAAGQVFGLLFIIGLAGGMIGFLSSGYLLKFIADPDVYPLALNYVRIIFAGAPIMFAFISFRFILRGTGDMKTPMYIRLVGVVLNVILDPLLILGVGPFPMLGVSGAAIATVSTRGVAAAIGMYMLFNDKVDINLSLKDIKIKLRWVKKILNIGLPASAARIGSALGFVGLITIISSFGTVAIASYGVGQRIIQMVNLGIWGFASSSMTMVGQNIGAEQKSRAENIVKKTLMVSAGIMVLIAIIIFAIRRPMVSFFLDETQLEEFSAVVNEASRFVAIFVISIPFFGWFRIFDSTYRGTGHTKPAMVLSLTRIWVLRLGLSYFLAFQAFGLGLDLGVLGVWIGMALSNVTIAFVSYLYFRTGRWKEKTIEDEEEGKPMPT</sequence>
<keyword evidence="2" id="KW-0813">Transport</keyword>
<dbReference type="PANTHER" id="PTHR43549">
    <property type="entry name" value="MULTIDRUG RESISTANCE PROTEIN YPNP-RELATED"/>
    <property type="match status" value="1"/>
</dbReference>
<evidence type="ECO:0000256" key="5">
    <source>
        <dbReference type="ARBA" id="ARBA00022989"/>
    </source>
</evidence>
<proteinExistence type="predicted"/>
<accession>M1P0Z6</accession>
<organism evidence="8">
    <name type="scientific">uncultured organism</name>
    <dbReference type="NCBI Taxonomy" id="155900"/>
    <lineage>
        <taxon>unclassified sequences</taxon>
        <taxon>environmental samples</taxon>
    </lineage>
</organism>
<dbReference type="PIRSF" id="PIRSF006603">
    <property type="entry name" value="DinF"/>
    <property type="match status" value="1"/>
</dbReference>
<evidence type="ECO:0000256" key="6">
    <source>
        <dbReference type="ARBA" id="ARBA00023136"/>
    </source>
</evidence>
<feature type="transmembrane region" description="Helical" evidence="7">
    <location>
        <begin position="197"/>
        <end position="222"/>
    </location>
</feature>
<feature type="transmembrane region" description="Helical" evidence="7">
    <location>
        <begin position="408"/>
        <end position="427"/>
    </location>
</feature>
<feature type="transmembrane region" description="Helical" evidence="7">
    <location>
        <begin position="326"/>
        <end position="347"/>
    </location>
</feature>
<dbReference type="CDD" id="cd13142">
    <property type="entry name" value="MATE_like_12"/>
    <property type="match status" value="1"/>
</dbReference>
<dbReference type="InterPro" id="IPR048279">
    <property type="entry name" value="MdtK-like"/>
</dbReference>
<feature type="transmembrane region" description="Helical" evidence="7">
    <location>
        <begin position="136"/>
        <end position="159"/>
    </location>
</feature>
<keyword evidence="4 7" id="KW-0812">Transmembrane</keyword>
<feature type="transmembrane region" description="Helical" evidence="7">
    <location>
        <begin position="287"/>
        <end position="306"/>
    </location>
</feature>
<feature type="transmembrane region" description="Helical" evidence="7">
    <location>
        <begin position="61"/>
        <end position="82"/>
    </location>
</feature>
<feature type="transmembrane region" description="Helical" evidence="7">
    <location>
        <begin position="260"/>
        <end position="281"/>
    </location>
</feature>
<dbReference type="EMBL" id="JX684079">
    <property type="protein sequence ID" value="AGF93016.1"/>
    <property type="molecule type" value="Genomic_DNA"/>
</dbReference>
<evidence type="ECO:0000313" key="8">
    <source>
        <dbReference type="EMBL" id="AGF93016.1"/>
    </source>
</evidence>
<keyword evidence="5 7" id="KW-1133">Transmembrane helix</keyword>
<evidence type="ECO:0000256" key="2">
    <source>
        <dbReference type="ARBA" id="ARBA00022448"/>
    </source>
</evidence>
<feature type="transmembrane region" description="Helical" evidence="7">
    <location>
        <begin position="367"/>
        <end position="387"/>
    </location>
</feature>
<dbReference type="PANTHER" id="PTHR43549:SF2">
    <property type="entry name" value="MULTIDRUG RESISTANCE PROTEIN NORM-RELATED"/>
    <property type="match status" value="1"/>
</dbReference>
<reference evidence="8" key="1">
    <citation type="journal article" date="2013" name="Syst. Appl. Microbiol.">
        <title>New insights into the archaeal diversity of a hypersaline microbial mat obtained by a metagenomic approach.</title>
        <authorList>
            <person name="Lopez-Lopez A."/>
            <person name="Richter M."/>
            <person name="Pena A."/>
            <person name="Tamames J."/>
            <person name="Rossello-Mora R."/>
        </authorList>
    </citation>
    <scope>NUCLEOTIDE SEQUENCE</scope>
</reference>
<evidence type="ECO:0000256" key="3">
    <source>
        <dbReference type="ARBA" id="ARBA00022475"/>
    </source>
</evidence>
<dbReference type="GO" id="GO:0042910">
    <property type="term" value="F:xenobiotic transmembrane transporter activity"/>
    <property type="evidence" value="ECO:0007669"/>
    <property type="project" value="InterPro"/>
</dbReference>
<dbReference type="NCBIfam" id="TIGR00797">
    <property type="entry name" value="matE"/>
    <property type="match status" value="1"/>
</dbReference>
<comment type="subcellular location">
    <subcellularLocation>
        <location evidence="1">Cell membrane</location>
        <topology evidence="1">Multi-pass membrane protein</topology>
    </subcellularLocation>
</comment>
<feature type="transmembrane region" description="Helical" evidence="7">
    <location>
        <begin position="102"/>
        <end position="124"/>
    </location>
</feature>
<keyword evidence="6 7" id="KW-0472">Membrane</keyword>
<dbReference type="Pfam" id="PF01554">
    <property type="entry name" value="MatE"/>
    <property type="match status" value="2"/>
</dbReference>